<protein>
    <submittedName>
        <fullName evidence="2">Uncharacterized protein</fullName>
    </submittedName>
</protein>
<keyword evidence="1" id="KW-0472">Membrane</keyword>
<organism evidence="2 3">
    <name type="scientific">Clostridium botulinum (strain 657 / Type Ba4)</name>
    <dbReference type="NCBI Taxonomy" id="515621"/>
    <lineage>
        <taxon>Bacteria</taxon>
        <taxon>Bacillati</taxon>
        <taxon>Bacillota</taxon>
        <taxon>Clostridia</taxon>
        <taxon>Eubacteriales</taxon>
        <taxon>Clostridiaceae</taxon>
        <taxon>Clostridium</taxon>
    </lineage>
</organism>
<dbReference type="EMBL" id="CP001083">
    <property type="protein sequence ID" value="ACQ52553.1"/>
    <property type="molecule type" value="Genomic_DNA"/>
</dbReference>
<feature type="transmembrane region" description="Helical" evidence="1">
    <location>
        <begin position="6"/>
        <end position="28"/>
    </location>
</feature>
<gene>
    <name evidence="2" type="ordered locus">CLJ_B0465</name>
</gene>
<evidence type="ECO:0000313" key="2">
    <source>
        <dbReference type="EMBL" id="ACQ52553.1"/>
    </source>
</evidence>
<reference evidence="3" key="2">
    <citation type="submission" date="2008-05" db="EMBL/GenBank/DDBJ databases">
        <title>Genome sequence of Clostridium botulinum Ba4 strain 657.</title>
        <authorList>
            <person name="Shrivastava S."/>
            <person name="Brown J.L."/>
            <person name="Bruce D."/>
            <person name="Detter C."/>
            <person name="Munk C."/>
            <person name="Smith L.A."/>
            <person name="Smith T.J."/>
            <person name="Sutton G."/>
            <person name="Brettin T.S."/>
        </authorList>
    </citation>
    <scope>NUCLEOTIDE SEQUENCE [LARGE SCALE GENOMIC DNA]</scope>
    <source>
        <strain evidence="3">657 / Type Ba4</strain>
    </source>
</reference>
<accession>A0A3F3A2W2</accession>
<keyword evidence="1" id="KW-1133">Transmembrane helix</keyword>
<sequence>MSKIAKKIGIGILVIICILLIIILISFVNHKIKLKKESKLFKPLGKMVKVKEHSIHS</sequence>
<name>A0A3F3A2W2_CLOB6</name>
<keyword evidence="1" id="KW-0812">Transmembrane</keyword>
<dbReference type="RefSeq" id="WP_003359617.1">
    <property type="nucleotide sequence ID" value="NC_012658.1"/>
</dbReference>
<evidence type="ECO:0000256" key="1">
    <source>
        <dbReference type="SAM" id="Phobius"/>
    </source>
</evidence>
<dbReference type="AlphaFoldDB" id="A0A3F3A2W2"/>
<proteinExistence type="predicted"/>
<dbReference type="KEGG" id="cbi:CLJ_B0465"/>
<reference evidence="2 3" key="1">
    <citation type="journal article" date="2007" name="PLoS ONE">
        <title>Analysis of the neurotoxin complex genes in Clostridium botulinum A1-A4 and B1 strains: BoNT/A3, /Ba4 and /B1 clusters are located within plasmids.</title>
        <authorList>
            <person name="Smith T.J."/>
            <person name="Hill K.K."/>
            <person name="Foley B.T."/>
            <person name="Detter J.C."/>
            <person name="Munk A.C."/>
            <person name="Bruce D.C."/>
            <person name="Doggett N.A."/>
            <person name="Smith L.A."/>
            <person name="Marks J.D."/>
            <person name="Xie G."/>
            <person name="Brettin T.S."/>
        </authorList>
    </citation>
    <scope>NUCLEOTIDE SEQUENCE [LARGE SCALE GENOMIC DNA]</scope>
    <source>
        <strain evidence="3">657 / Type Ba4</strain>
    </source>
</reference>
<dbReference type="Proteomes" id="UP000002333">
    <property type="component" value="Chromosome"/>
</dbReference>
<evidence type="ECO:0000313" key="3">
    <source>
        <dbReference type="Proteomes" id="UP000002333"/>
    </source>
</evidence>